<organism evidence="6 7">
    <name type="scientific">Ridgeia piscesae</name>
    <name type="common">Tubeworm</name>
    <dbReference type="NCBI Taxonomy" id="27915"/>
    <lineage>
        <taxon>Eukaryota</taxon>
        <taxon>Metazoa</taxon>
        <taxon>Spiralia</taxon>
        <taxon>Lophotrochozoa</taxon>
        <taxon>Annelida</taxon>
        <taxon>Polychaeta</taxon>
        <taxon>Sedentaria</taxon>
        <taxon>Canalipalpata</taxon>
        <taxon>Sabellida</taxon>
        <taxon>Siboglinidae</taxon>
        <taxon>Ridgeia</taxon>
    </lineage>
</organism>
<dbReference type="Proteomes" id="UP001209878">
    <property type="component" value="Unassembled WGS sequence"/>
</dbReference>
<comment type="caution">
    <text evidence="6">The sequence shown here is derived from an EMBL/GenBank/DDBJ whole genome shotgun (WGS) entry which is preliminary data.</text>
</comment>
<dbReference type="PANTHER" id="PTHR48043">
    <property type="entry name" value="EG:EG0003.4 PROTEIN-RELATED"/>
    <property type="match status" value="1"/>
</dbReference>
<evidence type="ECO:0000313" key="6">
    <source>
        <dbReference type="EMBL" id="KAK2187574.1"/>
    </source>
</evidence>
<comment type="subcellular location">
    <subcellularLocation>
        <location evidence="5">Membrane</location>
        <topology evidence="5">Single-pass membrane protein</topology>
    </subcellularLocation>
</comment>
<gene>
    <name evidence="6" type="ORF">NP493_161g01014</name>
</gene>
<evidence type="ECO:0000256" key="4">
    <source>
        <dbReference type="RuleBase" id="RU003718"/>
    </source>
</evidence>
<dbReference type="Gene3D" id="3.40.50.2000">
    <property type="entry name" value="Glycogen Phosphorylase B"/>
    <property type="match status" value="2"/>
</dbReference>
<keyword evidence="5" id="KW-0472">Membrane</keyword>
<keyword evidence="5" id="KW-0732">Signal</keyword>
<feature type="chain" id="PRO_5041778508" description="UDP-glucuronosyltransferase" evidence="5">
    <location>
        <begin position="29"/>
        <end position="523"/>
    </location>
</feature>
<comment type="catalytic activity">
    <reaction evidence="5">
        <text>glucuronate acceptor + UDP-alpha-D-glucuronate = acceptor beta-D-glucuronoside + UDP + H(+)</text>
        <dbReference type="Rhea" id="RHEA:21032"/>
        <dbReference type="ChEBI" id="CHEBI:15378"/>
        <dbReference type="ChEBI" id="CHEBI:58052"/>
        <dbReference type="ChEBI" id="CHEBI:58223"/>
        <dbReference type="ChEBI" id="CHEBI:132367"/>
        <dbReference type="ChEBI" id="CHEBI:132368"/>
        <dbReference type="EC" id="2.4.1.17"/>
    </reaction>
</comment>
<keyword evidence="2 4" id="KW-0328">Glycosyltransferase</keyword>
<dbReference type="PANTHER" id="PTHR48043:SF145">
    <property type="entry name" value="FI06409P-RELATED"/>
    <property type="match status" value="1"/>
</dbReference>
<dbReference type="GO" id="GO:0015020">
    <property type="term" value="F:glucuronosyltransferase activity"/>
    <property type="evidence" value="ECO:0007669"/>
    <property type="project" value="UniProtKB-EC"/>
</dbReference>
<dbReference type="InterPro" id="IPR050271">
    <property type="entry name" value="UDP-glycosyltransferase"/>
</dbReference>
<dbReference type="PROSITE" id="PS00375">
    <property type="entry name" value="UDPGT"/>
    <property type="match status" value="1"/>
</dbReference>
<evidence type="ECO:0000313" key="7">
    <source>
        <dbReference type="Proteomes" id="UP001209878"/>
    </source>
</evidence>
<sequence>MNHNMSLNMLLSMVISALVIFSGRPVTGGRILLAGLQIPSHLLELQEIGQALARLGHSVYLSIDNNFPEREKLLKPGIRALTFYGMDTTFPQFWSKEASHALMDFILGKVRRNLKVTLRFATQDCTNMMLDEEFMSKVRALKFDLILYDGFSLCPCNAILPYHLSVPGVTVTTTLMGWDARVPVNPAMTPTMLLRHSDRMTFSQRLINTAVYLIASVYRISDYNTSLLQRFAPEVNSWTELQQHTSVLYIVLHDHLLEWPEPQMPNVIRTPGITTRPVGELPRQLRDLMEAATDGVIILSFGSVTGQLPAEIVNKFLDAFSQVTQTVIFKFGGGPTKPPSSVPRNVHLLPWLPQNDLLGHPNTVLFITHCGNNGQYESLYHGVPMIGFPLFGDQHHNAFRMVQHGYGVDMNILTFTVDELVNNIHKVFDEKSFKIAIQKASNIVKSRPMTAQDTAAYWVEHVLKHGGEHLRTGAMDMPLYQFLMLDILLFVLLLSFLSGYILKTILAVVCRKCLKRQTKQKQQ</sequence>
<accession>A0AAD9P3M7</accession>
<keyword evidence="3 4" id="KW-0808">Transferase</keyword>
<keyword evidence="5" id="KW-0812">Transmembrane</keyword>
<keyword evidence="7" id="KW-1185">Reference proteome</keyword>
<dbReference type="FunFam" id="3.40.50.2000:FF:000021">
    <property type="entry name" value="UDP-glucuronosyltransferase"/>
    <property type="match status" value="1"/>
</dbReference>
<proteinExistence type="inferred from homology"/>
<dbReference type="CDD" id="cd03784">
    <property type="entry name" value="GT1_Gtf-like"/>
    <property type="match status" value="1"/>
</dbReference>
<keyword evidence="5" id="KW-1133">Transmembrane helix</keyword>
<evidence type="ECO:0000256" key="3">
    <source>
        <dbReference type="ARBA" id="ARBA00022679"/>
    </source>
</evidence>
<evidence type="ECO:0000256" key="2">
    <source>
        <dbReference type="ARBA" id="ARBA00022676"/>
    </source>
</evidence>
<dbReference type="Pfam" id="PF00201">
    <property type="entry name" value="UDPGT"/>
    <property type="match status" value="1"/>
</dbReference>
<dbReference type="AlphaFoldDB" id="A0AAD9P3M7"/>
<dbReference type="EC" id="2.4.1.17" evidence="5"/>
<reference evidence="6" key="1">
    <citation type="journal article" date="2023" name="Mol. Biol. Evol.">
        <title>Third-Generation Sequencing Reveals the Adaptive Role of the Epigenome in Three Deep-Sea Polychaetes.</title>
        <authorList>
            <person name="Perez M."/>
            <person name="Aroh O."/>
            <person name="Sun Y."/>
            <person name="Lan Y."/>
            <person name="Juniper S.K."/>
            <person name="Young C.R."/>
            <person name="Angers B."/>
            <person name="Qian P.Y."/>
        </authorList>
    </citation>
    <scope>NUCLEOTIDE SEQUENCE</scope>
    <source>
        <strain evidence="6">R07B-5</strain>
    </source>
</reference>
<comment type="similarity">
    <text evidence="1 4">Belongs to the UDP-glycosyltransferase family.</text>
</comment>
<feature type="transmembrane region" description="Helical" evidence="5">
    <location>
        <begin position="479"/>
        <end position="502"/>
    </location>
</feature>
<dbReference type="GO" id="GO:0016020">
    <property type="term" value="C:membrane"/>
    <property type="evidence" value="ECO:0007669"/>
    <property type="project" value="UniProtKB-SubCell"/>
</dbReference>
<name>A0AAD9P3M7_RIDPI</name>
<evidence type="ECO:0000256" key="5">
    <source>
        <dbReference type="RuleBase" id="RU362059"/>
    </source>
</evidence>
<evidence type="ECO:0000256" key="1">
    <source>
        <dbReference type="ARBA" id="ARBA00009995"/>
    </source>
</evidence>
<feature type="signal peptide" evidence="5">
    <location>
        <begin position="1"/>
        <end position="28"/>
    </location>
</feature>
<protein>
    <recommendedName>
        <fullName evidence="5">UDP-glucuronosyltransferase</fullName>
        <ecNumber evidence="5">2.4.1.17</ecNumber>
    </recommendedName>
</protein>
<dbReference type="InterPro" id="IPR035595">
    <property type="entry name" value="UDP_glycos_trans_CS"/>
</dbReference>
<dbReference type="InterPro" id="IPR002213">
    <property type="entry name" value="UDP_glucos_trans"/>
</dbReference>
<dbReference type="SUPFAM" id="SSF53756">
    <property type="entry name" value="UDP-Glycosyltransferase/glycogen phosphorylase"/>
    <property type="match status" value="1"/>
</dbReference>
<dbReference type="EMBL" id="JAODUO010000161">
    <property type="protein sequence ID" value="KAK2187574.1"/>
    <property type="molecule type" value="Genomic_DNA"/>
</dbReference>